<keyword evidence="1" id="KW-0472">Membrane</keyword>
<organism evidence="2 3">
    <name type="scientific">Leptospira yasudae</name>
    <dbReference type="NCBI Taxonomy" id="2202201"/>
    <lineage>
        <taxon>Bacteria</taxon>
        <taxon>Pseudomonadati</taxon>
        <taxon>Spirochaetota</taxon>
        <taxon>Spirochaetia</taxon>
        <taxon>Leptospirales</taxon>
        <taxon>Leptospiraceae</taxon>
        <taxon>Leptospira</taxon>
    </lineage>
</organism>
<protein>
    <submittedName>
        <fullName evidence="2">Uncharacterized protein</fullName>
    </submittedName>
</protein>
<accession>A0A6N4QNC7</accession>
<feature type="transmembrane region" description="Helical" evidence="1">
    <location>
        <begin position="106"/>
        <end position="123"/>
    </location>
</feature>
<comment type="caution">
    <text evidence="2">The sequence shown here is derived from an EMBL/GenBank/DDBJ whole genome shotgun (WGS) entry which is preliminary data.</text>
</comment>
<dbReference type="Proteomes" id="UP000297613">
    <property type="component" value="Unassembled WGS sequence"/>
</dbReference>
<dbReference type="EMBL" id="RQGM01000028">
    <property type="protein sequence ID" value="TGL85636.1"/>
    <property type="molecule type" value="Genomic_DNA"/>
</dbReference>
<keyword evidence="1" id="KW-0812">Transmembrane</keyword>
<feature type="transmembrane region" description="Helical" evidence="1">
    <location>
        <begin position="80"/>
        <end position="100"/>
    </location>
</feature>
<proteinExistence type="predicted"/>
<dbReference type="AlphaFoldDB" id="A0A6N4QNC7"/>
<sequence>MRNLKIIYTALVISLVVFGGFFVFLANANGTLPSDLSGIVLAVTVFLLPIAWYVPLFFAKKKMIQDDLGPKEKFVSYSQSKILSAMFAEAGYTINGVFYFVTSDSIHWIGMGIFFVAMLLLFPRGKEFSSLYKSSEFPS</sequence>
<gene>
    <name evidence="2" type="ORF">EHQ83_07230</name>
</gene>
<dbReference type="RefSeq" id="WP_135569370.1">
    <property type="nucleotide sequence ID" value="NZ_RQGK01000032.1"/>
</dbReference>
<reference evidence="2 3" key="1">
    <citation type="journal article" date="2019" name="PLoS Negl. Trop. Dis.">
        <title>Revisiting the worldwide diversity of Leptospira species in the environment.</title>
        <authorList>
            <person name="Vincent A.T."/>
            <person name="Schiettekatte O."/>
            <person name="Bourhy P."/>
            <person name="Veyrier F.J."/>
            <person name="Picardeau M."/>
        </authorList>
    </citation>
    <scope>NUCLEOTIDE SEQUENCE [LARGE SCALE GENOMIC DNA]</scope>
    <source>
        <strain evidence="2 3">201702445</strain>
    </source>
</reference>
<name>A0A6N4QNC7_9LEPT</name>
<feature type="transmembrane region" description="Helical" evidence="1">
    <location>
        <begin position="7"/>
        <end position="26"/>
    </location>
</feature>
<feature type="transmembrane region" description="Helical" evidence="1">
    <location>
        <begin position="38"/>
        <end position="59"/>
    </location>
</feature>
<evidence type="ECO:0000256" key="1">
    <source>
        <dbReference type="SAM" id="Phobius"/>
    </source>
</evidence>
<evidence type="ECO:0000313" key="3">
    <source>
        <dbReference type="Proteomes" id="UP000297613"/>
    </source>
</evidence>
<evidence type="ECO:0000313" key="2">
    <source>
        <dbReference type="EMBL" id="TGL85636.1"/>
    </source>
</evidence>
<keyword evidence="1" id="KW-1133">Transmembrane helix</keyword>